<evidence type="ECO:0000313" key="2">
    <source>
        <dbReference type="Proteomes" id="UP000812013"/>
    </source>
</evidence>
<evidence type="ECO:0000313" key="1">
    <source>
        <dbReference type="EMBL" id="MBW5481633.1"/>
    </source>
</evidence>
<comment type="caution">
    <text evidence="1">The sequence shown here is derived from an EMBL/GenBank/DDBJ whole genome shotgun (WGS) entry which is preliminary data.</text>
</comment>
<dbReference type="InterPro" id="IPR041881">
    <property type="entry name" value="PqqD_sf"/>
</dbReference>
<accession>A0ABS6Z1L2</accession>
<dbReference type="EMBL" id="WTFF01000028">
    <property type="protein sequence ID" value="MBW5481633.1"/>
    <property type="molecule type" value="Genomic_DNA"/>
</dbReference>
<dbReference type="Pfam" id="PF05402">
    <property type="entry name" value="PqqD"/>
    <property type="match status" value="1"/>
</dbReference>
<proteinExistence type="predicted"/>
<organism evidence="1 2">
    <name type="scientific">Streptomyces bambusae</name>
    <dbReference type="NCBI Taxonomy" id="1550616"/>
    <lineage>
        <taxon>Bacteria</taxon>
        <taxon>Bacillati</taxon>
        <taxon>Actinomycetota</taxon>
        <taxon>Actinomycetes</taxon>
        <taxon>Kitasatosporales</taxon>
        <taxon>Streptomycetaceae</taxon>
        <taxon>Streptomyces</taxon>
    </lineage>
</organism>
<dbReference type="Proteomes" id="UP000812013">
    <property type="component" value="Unassembled WGS sequence"/>
</dbReference>
<name>A0ABS6Z1L2_9ACTN</name>
<sequence length="85" mass="9034">MKLVHREYLKLATTEYGAVLLDTKSGAYWQLNPTSATIVGALLDGGRAEDATRRLTEEYDVDAERAAADVHAVLAAMAEAGVVAA</sequence>
<reference evidence="1 2" key="1">
    <citation type="submission" date="2019-12" db="EMBL/GenBank/DDBJ databases">
        <title>Genome sequence of Streptomyces bambusae.</title>
        <authorList>
            <person name="Bansal K."/>
            <person name="Choksket S."/>
            <person name="Korpole S."/>
            <person name="Patil P.B."/>
        </authorList>
    </citation>
    <scope>NUCLEOTIDE SEQUENCE [LARGE SCALE GENOMIC DNA]</scope>
    <source>
        <strain evidence="1 2">SK60</strain>
    </source>
</reference>
<keyword evidence="2" id="KW-1185">Reference proteome</keyword>
<dbReference type="Gene3D" id="1.10.10.1150">
    <property type="entry name" value="Coenzyme PQQ synthesis protein D (PqqD)"/>
    <property type="match status" value="1"/>
</dbReference>
<dbReference type="NCBIfam" id="NF033530">
    <property type="entry name" value="lasso_PqqD_Strm"/>
    <property type="match status" value="1"/>
</dbReference>
<dbReference type="RefSeq" id="WP_219665574.1">
    <property type="nucleotide sequence ID" value="NZ_WTFF01000028.1"/>
</dbReference>
<gene>
    <name evidence="1" type="ORF">GPJ59_06980</name>
</gene>
<dbReference type="InterPro" id="IPR008792">
    <property type="entry name" value="PQQD"/>
</dbReference>
<protein>
    <submittedName>
        <fullName evidence="1">Lasso peptide biosynthesis PqqD family chaperone</fullName>
    </submittedName>
</protein>